<accession>A0A9E7L7K8</accession>
<reference evidence="1" key="1">
    <citation type="submission" date="2022-05" db="EMBL/GenBank/DDBJ databases">
        <title>The Musa troglodytarum L. genome provides insights into the mechanism of non-climacteric behaviour and enrichment of carotenoids.</title>
        <authorList>
            <person name="Wang J."/>
        </authorList>
    </citation>
    <scope>NUCLEOTIDE SEQUENCE</scope>
    <source>
        <tissue evidence="1">Leaf</tissue>
    </source>
</reference>
<organism evidence="1 2">
    <name type="scientific">Musa troglodytarum</name>
    <name type="common">fe'i banana</name>
    <dbReference type="NCBI Taxonomy" id="320322"/>
    <lineage>
        <taxon>Eukaryota</taxon>
        <taxon>Viridiplantae</taxon>
        <taxon>Streptophyta</taxon>
        <taxon>Embryophyta</taxon>
        <taxon>Tracheophyta</taxon>
        <taxon>Spermatophyta</taxon>
        <taxon>Magnoliopsida</taxon>
        <taxon>Liliopsida</taxon>
        <taxon>Zingiberales</taxon>
        <taxon>Musaceae</taxon>
        <taxon>Musa</taxon>
    </lineage>
</organism>
<evidence type="ECO:0000313" key="2">
    <source>
        <dbReference type="Proteomes" id="UP001055439"/>
    </source>
</evidence>
<keyword evidence="2" id="KW-1185">Reference proteome</keyword>
<gene>
    <name evidence="1" type="ORF">MUK42_14012</name>
</gene>
<dbReference type="PANTHER" id="PTHR35308:SF10">
    <property type="entry name" value="COX VIIA-LIKE PROTEIN"/>
    <property type="match status" value="1"/>
</dbReference>
<evidence type="ECO:0000313" key="1">
    <source>
        <dbReference type="EMBL" id="URE43461.1"/>
    </source>
</evidence>
<proteinExistence type="predicted"/>
<dbReference type="AlphaFoldDB" id="A0A9E7L7K8"/>
<sequence>MGFNLMKTCCRLRVGRMAETPFVPRERLLKHQQYFQSFQKRAYLKGHVFEIILVNVTNWIDEIRVDDDGKTCKLGFVPYMSGFL</sequence>
<name>A0A9E7L7K8_9LILI</name>
<dbReference type="Proteomes" id="UP001055439">
    <property type="component" value="Chromosome 9"/>
</dbReference>
<dbReference type="EMBL" id="CP097511">
    <property type="protein sequence ID" value="URE43461.1"/>
    <property type="molecule type" value="Genomic_DNA"/>
</dbReference>
<dbReference type="PANTHER" id="PTHR35308">
    <property type="entry name" value="CYTOCHROME C OXIDASE SUBUNIT 7"/>
    <property type="match status" value="1"/>
</dbReference>
<dbReference type="OrthoDB" id="550883at2759"/>
<protein>
    <submittedName>
        <fullName evidence="1">Element-binding protein</fullName>
    </submittedName>
</protein>